<accession>A0A5C1AKF0</accession>
<dbReference type="EMBL" id="CP042425">
    <property type="protein sequence ID" value="QEL18637.1"/>
    <property type="molecule type" value="Genomic_DNA"/>
</dbReference>
<evidence type="ECO:0000313" key="1">
    <source>
        <dbReference type="EMBL" id="QEL18637.1"/>
    </source>
</evidence>
<protein>
    <submittedName>
        <fullName evidence="1">Uncharacterized protein</fullName>
    </submittedName>
</protein>
<dbReference type="RefSeq" id="WP_149113118.1">
    <property type="nucleotide sequence ID" value="NZ_CP042425.1"/>
</dbReference>
<dbReference type="OrthoDB" id="274026at2"/>
<gene>
    <name evidence="1" type="ORF">PX52LOC_05670</name>
</gene>
<reference evidence="2" key="1">
    <citation type="submission" date="2019-08" db="EMBL/GenBank/DDBJ databases">
        <title>Limnoglobus roseus gen. nov., sp. nov., a novel freshwater planctomycete with a giant genome from the family Gemmataceae.</title>
        <authorList>
            <person name="Kulichevskaya I.S."/>
            <person name="Naumoff D.G."/>
            <person name="Miroshnikov K."/>
            <person name="Ivanova A."/>
            <person name="Philippov D.A."/>
            <person name="Hakobyan A."/>
            <person name="Rijpstra I.C."/>
            <person name="Sinninghe Damste J.S."/>
            <person name="Liesack W."/>
            <person name="Dedysh S.N."/>
        </authorList>
    </citation>
    <scope>NUCLEOTIDE SEQUENCE [LARGE SCALE GENOMIC DNA]</scope>
    <source>
        <strain evidence="2">PX52</strain>
    </source>
</reference>
<dbReference type="Proteomes" id="UP000324974">
    <property type="component" value="Chromosome"/>
</dbReference>
<organism evidence="1 2">
    <name type="scientific">Limnoglobus roseus</name>
    <dbReference type="NCBI Taxonomy" id="2598579"/>
    <lineage>
        <taxon>Bacteria</taxon>
        <taxon>Pseudomonadati</taxon>
        <taxon>Planctomycetota</taxon>
        <taxon>Planctomycetia</taxon>
        <taxon>Gemmatales</taxon>
        <taxon>Gemmataceae</taxon>
        <taxon>Limnoglobus</taxon>
    </lineage>
</organism>
<proteinExistence type="predicted"/>
<keyword evidence="2" id="KW-1185">Reference proteome</keyword>
<name>A0A5C1AKF0_9BACT</name>
<evidence type="ECO:0000313" key="2">
    <source>
        <dbReference type="Proteomes" id="UP000324974"/>
    </source>
</evidence>
<sequence length="149" mass="16674">MLGGDLHSPLNQAIFAASRAMDAVLRACREMTVAGREERARLRDRCLPAFAEMRRLARDYFADRATIPPAIDTLERAVAELAGLPVPDVVPMARFQCPACHSRLERRNRYGGWAPFRPTNIFCGRCLHFITLALRTLETWEGGFGTDGI</sequence>
<dbReference type="KEGG" id="lrs:PX52LOC_05670"/>
<dbReference type="AlphaFoldDB" id="A0A5C1AKF0"/>